<sequence length="905" mass="94360">MGGQACDHLVVSPGLWGKASAAALVAGATACCQLPALPPAVAAWPALLLGIAIWLVHWRGRWLGMLLVGFSWAGLHGLWALQAQLPPQQPPVDQVLRGRVIDLPEHRPSYSRFLLRVDNDPALPESLRGRRVQVYWSAPFARAGSGSAVPGSGPGGVRHTVAAGSRWQLPLRLRAPRSRINPGGFDGERHALMLGIAASGQVRAGSVPHQLEGPAGLAAWRERMSQRIQQARPSETSRFIRALALGDTRELSDADWEQLRALGLTHLIAISGFHVGLVAGGLALLVGLLWRCIAMLPRHVPRPTAAALAAAAGAVAYALVAGLALPTVRTALMIAVVALARASRRRMPWAQSLALAAFATLLVAPLSVLAAGFWLSFGGVLWLMWCLPGGQRAEPGLAGLLKPFLAAQGIASLALLPLGISLFGQASRIGPLVNLLAVPWWSLVVVPLALLGTALEALHAGLGAWCWRLGDTAFAVSWTWLQPLAAWSGAVWWLPEAPRWTLPLALLGVFWWLLPRGRGGLLAAPLLCLPLLWPDRQLPAPGAVEVLVLDVGQGTAVVVRTASRLLLYDLGPPGVGTDSGERVVLPALRALGAGVPDRVLLSHGDADHAGGLPGIRRAFPQVPVWAPAGSGVGGASPCHRGQQWRWDGVDFEILHPVQGHRERGNASSCVLRIATARGVILLTGDIGIAEEAQLLRSNRNALKADAALVAHHGSAGSSSAPWVDAVGARLALVSAGHRNRFGHPRAEVVQRWAASGAEVLGTATSGALHVWLGAQGLQVREQRVHAGRWWNAAGRERAAAILSVDKQAAAGPEGWKRVGTGQGRRLADGAAAAAGCTGFGDRPGAFLVPAPQRGAATGPGPGRAQLGGTRQAGSGPPGDPAGQFAAGRAAGGGAGRTQSSARPDP</sequence>
<dbReference type="NCBIfam" id="TIGR00360">
    <property type="entry name" value="ComEC_N-term"/>
    <property type="match status" value="1"/>
</dbReference>
<dbReference type="SUPFAM" id="SSF56281">
    <property type="entry name" value="Metallo-hydrolase/oxidoreductase"/>
    <property type="match status" value="1"/>
</dbReference>
<dbReference type="InterPro" id="IPR035681">
    <property type="entry name" value="ComA-like_MBL"/>
</dbReference>
<keyword evidence="10" id="KW-1185">Reference proteome</keyword>
<dbReference type="NCBIfam" id="TIGR00361">
    <property type="entry name" value="ComEC_Rec2"/>
    <property type="match status" value="1"/>
</dbReference>
<feature type="domain" description="Metallo-beta-lactamase" evidence="8">
    <location>
        <begin position="553"/>
        <end position="737"/>
    </location>
</feature>
<dbReference type="Pfam" id="PF13567">
    <property type="entry name" value="DUF4131"/>
    <property type="match status" value="1"/>
</dbReference>
<organism evidence="9 10">
    <name type="scientific">Stenotrophomonas lacuserhaii</name>
    <dbReference type="NCBI Taxonomy" id="2760084"/>
    <lineage>
        <taxon>Bacteria</taxon>
        <taxon>Pseudomonadati</taxon>
        <taxon>Pseudomonadota</taxon>
        <taxon>Gammaproteobacteria</taxon>
        <taxon>Lysobacterales</taxon>
        <taxon>Lysobacteraceae</taxon>
        <taxon>Stenotrophomonas</taxon>
    </lineage>
</organism>
<comment type="subcellular location">
    <subcellularLocation>
        <location evidence="1">Cell membrane</location>
        <topology evidence="1">Multi-pass membrane protein</topology>
    </subcellularLocation>
</comment>
<feature type="region of interest" description="Disordered" evidence="6">
    <location>
        <begin position="844"/>
        <end position="905"/>
    </location>
</feature>
<dbReference type="GO" id="GO:0030420">
    <property type="term" value="P:establishment of competence for transformation"/>
    <property type="evidence" value="ECO:0007669"/>
    <property type="project" value="InterPro"/>
</dbReference>
<dbReference type="Pfam" id="PF00753">
    <property type="entry name" value="Lactamase_B"/>
    <property type="match status" value="1"/>
</dbReference>
<feature type="transmembrane region" description="Helical" evidence="7">
    <location>
        <begin position="405"/>
        <end position="423"/>
    </location>
</feature>
<evidence type="ECO:0000256" key="5">
    <source>
        <dbReference type="ARBA" id="ARBA00023136"/>
    </source>
</evidence>
<feature type="transmembrane region" description="Helical" evidence="7">
    <location>
        <begin position="36"/>
        <end position="56"/>
    </location>
</feature>
<comment type="caution">
    <text evidence="9">The sequence shown here is derived from an EMBL/GenBank/DDBJ whole genome shotgun (WGS) entry which is preliminary data.</text>
</comment>
<feature type="transmembrane region" description="Helical" evidence="7">
    <location>
        <begin position="435"/>
        <end position="455"/>
    </location>
</feature>
<evidence type="ECO:0000256" key="7">
    <source>
        <dbReference type="SAM" id="Phobius"/>
    </source>
</evidence>
<feature type="compositionally biased region" description="Polar residues" evidence="6">
    <location>
        <begin position="896"/>
        <end position="905"/>
    </location>
</feature>
<dbReference type="AlphaFoldDB" id="A0A8X8FQ38"/>
<name>A0A8X8FQ38_9GAMM</name>
<dbReference type="EMBL" id="JACSQS010000005">
    <property type="protein sequence ID" value="MBD7953881.1"/>
    <property type="molecule type" value="Genomic_DNA"/>
</dbReference>
<dbReference type="CDD" id="cd07731">
    <property type="entry name" value="ComA-like_MBL-fold"/>
    <property type="match status" value="1"/>
</dbReference>
<gene>
    <name evidence="9" type="ORF">H9654_06620</name>
</gene>
<evidence type="ECO:0000256" key="3">
    <source>
        <dbReference type="ARBA" id="ARBA00022692"/>
    </source>
</evidence>
<dbReference type="Gene3D" id="3.60.15.10">
    <property type="entry name" value="Ribonuclease Z/Hydroxyacylglutathione hydrolase-like"/>
    <property type="match status" value="1"/>
</dbReference>
<accession>A0A8X8FQ38</accession>
<evidence type="ECO:0000259" key="8">
    <source>
        <dbReference type="SMART" id="SM00849"/>
    </source>
</evidence>
<dbReference type="SMART" id="SM00849">
    <property type="entry name" value="Lactamase_B"/>
    <property type="match status" value="1"/>
</dbReference>
<dbReference type="InterPro" id="IPR036866">
    <property type="entry name" value="RibonucZ/Hydroxyglut_hydro"/>
</dbReference>
<keyword evidence="2" id="KW-1003">Cell membrane</keyword>
<reference evidence="9 10" key="1">
    <citation type="submission" date="2020-08" db="EMBL/GenBank/DDBJ databases">
        <title>A Genomic Blueprint of the Chicken Gut Microbiome.</title>
        <authorList>
            <person name="Gilroy R."/>
            <person name="Ravi A."/>
            <person name="Getino M."/>
            <person name="Pursley I."/>
            <person name="Horton D.L."/>
            <person name="Alikhan N.-F."/>
            <person name="Baker D."/>
            <person name="Gharbi K."/>
            <person name="Hall N."/>
            <person name="Watson M."/>
            <person name="Adriaenssens E.M."/>
            <person name="Foster-Nyarko E."/>
            <person name="Jarju S."/>
            <person name="Secka A."/>
            <person name="Antonio M."/>
            <person name="Oren A."/>
            <person name="Chaudhuri R."/>
            <person name="La Ragione R.M."/>
            <person name="Hildebrand F."/>
            <person name="Pallen M.J."/>
        </authorList>
    </citation>
    <scope>NUCLEOTIDE SEQUENCE [LARGE SCALE GENOMIC DNA]</scope>
    <source>
        <strain evidence="9 10">Sa5BUN4</strain>
    </source>
</reference>
<dbReference type="Proteomes" id="UP000636938">
    <property type="component" value="Unassembled WGS sequence"/>
</dbReference>
<evidence type="ECO:0000313" key="10">
    <source>
        <dbReference type="Proteomes" id="UP000636938"/>
    </source>
</evidence>
<feature type="transmembrane region" description="Helical" evidence="7">
    <location>
        <begin position="352"/>
        <end position="385"/>
    </location>
</feature>
<feature type="compositionally biased region" description="Low complexity" evidence="6">
    <location>
        <begin position="849"/>
        <end position="864"/>
    </location>
</feature>
<evidence type="ECO:0000256" key="4">
    <source>
        <dbReference type="ARBA" id="ARBA00022989"/>
    </source>
</evidence>
<keyword evidence="4 7" id="KW-1133">Transmembrane helix</keyword>
<dbReference type="InterPro" id="IPR025405">
    <property type="entry name" value="DUF4131"/>
</dbReference>
<dbReference type="InterPro" id="IPR004797">
    <property type="entry name" value="Competence_ComEC/Rec2"/>
</dbReference>
<feature type="transmembrane region" description="Helical" evidence="7">
    <location>
        <begin position="310"/>
        <end position="340"/>
    </location>
</feature>
<dbReference type="InterPro" id="IPR001279">
    <property type="entry name" value="Metallo-B-lactamas"/>
</dbReference>
<feature type="transmembrane region" description="Helical" evidence="7">
    <location>
        <begin position="267"/>
        <end position="290"/>
    </location>
</feature>
<evidence type="ECO:0000313" key="9">
    <source>
        <dbReference type="EMBL" id="MBD7953881.1"/>
    </source>
</evidence>
<evidence type="ECO:0000256" key="6">
    <source>
        <dbReference type="SAM" id="MobiDB-lite"/>
    </source>
</evidence>
<dbReference type="InterPro" id="IPR004477">
    <property type="entry name" value="ComEC_N"/>
</dbReference>
<protein>
    <submittedName>
        <fullName evidence="9">DNA internalization-related competence protein ComEC/Rec2</fullName>
    </submittedName>
</protein>
<dbReference type="PANTHER" id="PTHR30619">
    <property type="entry name" value="DNA INTERNALIZATION/COMPETENCE PROTEIN COMEC/REC2"/>
    <property type="match status" value="1"/>
</dbReference>
<evidence type="ECO:0000256" key="2">
    <source>
        <dbReference type="ARBA" id="ARBA00022475"/>
    </source>
</evidence>
<keyword evidence="5 7" id="KW-0472">Membrane</keyword>
<dbReference type="PANTHER" id="PTHR30619:SF1">
    <property type="entry name" value="RECOMBINATION PROTEIN 2"/>
    <property type="match status" value="1"/>
</dbReference>
<dbReference type="InterPro" id="IPR052159">
    <property type="entry name" value="Competence_DNA_uptake"/>
</dbReference>
<evidence type="ECO:0000256" key="1">
    <source>
        <dbReference type="ARBA" id="ARBA00004651"/>
    </source>
</evidence>
<dbReference type="Pfam" id="PF03772">
    <property type="entry name" value="Competence"/>
    <property type="match status" value="1"/>
</dbReference>
<keyword evidence="3 7" id="KW-0812">Transmembrane</keyword>
<proteinExistence type="predicted"/>
<dbReference type="GO" id="GO:0005886">
    <property type="term" value="C:plasma membrane"/>
    <property type="evidence" value="ECO:0007669"/>
    <property type="project" value="UniProtKB-SubCell"/>
</dbReference>